<evidence type="ECO:0000313" key="2">
    <source>
        <dbReference type="EMBL" id="BDW84043.1"/>
    </source>
</evidence>
<dbReference type="RefSeq" id="WP_338273563.1">
    <property type="nucleotide sequence ID" value="NZ_AP027266.1"/>
</dbReference>
<sequence>MNGFLRPEVAALLYRWREVIGAVAVILLGLWIAARPGLIVQGFGYVLAALALLALIPAVRRARFVTAGEGPGVVQVVEGRILYMGPQTGGAVSLADLTSLAIRRDHTGAAAWILSEPGQMLIVPVDAAGADALFDAFTALPGLGGQSLLAARRGTRMGEQLLWRRVNAPALTR</sequence>
<keyword evidence="1" id="KW-1133">Transmembrane helix</keyword>
<gene>
    <name evidence="2" type="ORF">MACH21_02200</name>
</gene>
<accession>A0AA48KIR1</accession>
<dbReference type="EMBL" id="AP027266">
    <property type="protein sequence ID" value="BDW84043.1"/>
    <property type="molecule type" value="Genomic_DNA"/>
</dbReference>
<keyword evidence="1" id="KW-0472">Membrane</keyword>
<name>A0AA48KIR1_9RHOB</name>
<evidence type="ECO:0000313" key="3">
    <source>
        <dbReference type="Proteomes" id="UP001337723"/>
    </source>
</evidence>
<organism evidence="2 3">
    <name type="scientific">Roseicyclus marinus</name>
    <dbReference type="NCBI Taxonomy" id="2161673"/>
    <lineage>
        <taxon>Bacteria</taxon>
        <taxon>Pseudomonadati</taxon>
        <taxon>Pseudomonadota</taxon>
        <taxon>Alphaproteobacteria</taxon>
        <taxon>Rhodobacterales</taxon>
        <taxon>Roseobacteraceae</taxon>
        <taxon>Roseicyclus</taxon>
    </lineage>
</organism>
<protein>
    <submittedName>
        <fullName evidence="2">Uncharacterized protein</fullName>
    </submittedName>
</protein>
<keyword evidence="3" id="KW-1185">Reference proteome</keyword>
<dbReference type="AlphaFoldDB" id="A0AA48KIR1"/>
<feature type="transmembrane region" description="Helical" evidence="1">
    <location>
        <begin position="12"/>
        <end position="32"/>
    </location>
</feature>
<reference evidence="2 3" key="1">
    <citation type="submission" date="2023-01" db="EMBL/GenBank/DDBJ databases">
        <title>Complete genome sequence of Roseicyclus marinus strain Dej080120_10.</title>
        <authorList>
            <person name="Ueki S."/>
            <person name="Maruyama F."/>
        </authorList>
    </citation>
    <scope>NUCLEOTIDE SEQUENCE [LARGE SCALE GENOMIC DNA]</scope>
    <source>
        <strain evidence="2 3">Dej080120_10</strain>
    </source>
</reference>
<proteinExistence type="predicted"/>
<evidence type="ECO:0000256" key="1">
    <source>
        <dbReference type="SAM" id="Phobius"/>
    </source>
</evidence>
<dbReference type="Proteomes" id="UP001337723">
    <property type="component" value="Chromosome"/>
</dbReference>
<keyword evidence="1" id="KW-0812">Transmembrane</keyword>
<feature type="transmembrane region" description="Helical" evidence="1">
    <location>
        <begin position="38"/>
        <end position="56"/>
    </location>
</feature>
<dbReference type="KEGG" id="rmai:MACH21_02200"/>